<keyword evidence="2" id="KW-0723">Serine/threonine-protein kinase</keyword>
<name>A0A811ULI1_CERCA</name>
<dbReference type="Gene3D" id="1.10.510.10">
    <property type="entry name" value="Transferase(Phosphotransferase) domain 1"/>
    <property type="match status" value="1"/>
</dbReference>
<accession>A0A811ULI1</accession>
<dbReference type="GO" id="GO:0005524">
    <property type="term" value="F:ATP binding"/>
    <property type="evidence" value="ECO:0007669"/>
    <property type="project" value="UniProtKB-KW"/>
</dbReference>
<evidence type="ECO:0000256" key="1">
    <source>
        <dbReference type="ARBA" id="ARBA00008867"/>
    </source>
</evidence>
<dbReference type="InterPro" id="IPR011009">
    <property type="entry name" value="Kinase-like_dom_sf"/>
</dbReference>
<dbReference type="GO" id="GO:0005856">
    <property type="term" value="C:cytoskeleton"/>
    <property type="evidence" value="ECO:0007669"/>
    <property type="project" value="TreeGrafter"/>
</dbReference>
<dbReference type="InterPro" id="IPR050494">
    <property type="entry name" value="Ser_Thr_dual-spec_kinase"/>
</dbReference>
<dbReference type="InterPro" id="IPR000719">
    <property type="entry name" value="Prot_kinase_dom"/>
</dbReference>
<evidence type="ECO:0000256" key="4">
    <source>
        <dbReference type="ARBA" id="ARBA00022741"/>
    </source>
</evidence>
<keyword evidence="6" id="KW-0067">ATP-binding</keyword>
<evidence type="ECO:0000313" key="9">
    <source>
        <dbReference type="Proteomes" id="UP000606786"/>
    </source>
</evidence>
<dbReference type="GO" id="GO:0005737">
    <property type="term" value="C:cytoplasm"/>
    <property type="evidence" value="ECO:0007669"/>
    <property type="project" value="TreeGrafter"/>
</dbReference>
<dbReference type="SMART" id="SM00220">
    <property type="entry name" value="S_TKc"/>
    <property type="match status" value="1"/>
</dbReference>
<evidence type="ECO:0000256" key="2">
    <source>
        <dbReference type="ARBA" id="ARBA00022527"/>
    </source>
</evidence>
<evidence type="ECO:0000313" key="8">
    <source>
        <dbReference type="EMBL" id="CAD6997963.1"/>
    </source>
</evidence>
<dbReference type="GO" id="GO:0004674">
    <property type="term" value="F:protein serine/threonine kinase activity"/>
    <property type="evidence" value="ECO:0007669"/>
    <property type="project" value="UniProtKB-KW"/>
</dbReference>
<dbReference type="EMBL" id="CAJHJT010000012">
    <property type="protein sequence ID" value="CAD6997963.1"/>
    <property type="molecule type" value="Genomic_DNA"/>
</dbReference>
<protein>
    <submittedName>
        <fullName evidence="8">(Mediterranean fruit fly) hypothetical protein</fullName>
    </submittedName>
</protein>
<dbReference type="AlphaFoldDB" id="A0A811ULI1"/>
<organism evidence="8 9">
    <name type="scientific">Ceratitis capitata</name>
    <name type="common">Mediterranean fruit fly</name>
    <name type="synonym">Tephritis capitata</name>
    <dbReference type="NCBI Taxonomy" id="7213"/>
    <lineage>
        <taxon>Eukaryota</taxon>
        <taxon>Metazoa</taxon>
        <taxon>Ecdysozoa</taxon>
        <taxon>Arthropoda</taxon>
        <taxon>Hexapoda</taxon>
        <taxon>Insecta</taxon>
        <taxon>Pterygota</taxon>
        <taxon>Neoptera</taxon>
        <taxon>Endopterygota</taxon>
        <taxon>Diptera</taxon>
        <taxon>Brachycera</taxon>
        <taxon>Muscomorpha</taxon>
        <taxon>Tephritoidea</taxon>
        <taxon>Tephritidae</taxon>
        <taxon>Ceratitis</taxon>
        <taxon>Ceratitis</taxon>
    </lineage>
</organism>
<dbReference type="SUPFAM" id="SSF56112">
    <property type="entry name" value="Protein kinase-like (PK-like)"/>
    <property type="match status" value="1"/>
</dbReference>
<keyword evidence="4" id="KW-0547">Nucleotide-binding</keyword>
<dbReference type="PANTHER" id="PTHR24058:SF22">
    <property type="entry name" value="DUAL SPECIFICITY TYROSINE-PHOSPHORYLATION-REGULATED KINASE 4"/>
    <property type="match status" value="1"/>
</dbReference>
<sequence length="197" mass="23337">MSLIRRFCNSIVKCLRLLYKENIIHCDLKPENILLKQRGSSSIKVIDFGSSCYMSRKIYTYIQSRFYRSPEVILGLQYGTAIDMWSLAFQDQEKIPRTLIFCSYQPSMNYYFNLDTSQTAYNLICILSHNALKTHIISLTQASFNFKHQMMLISTTDRSNMSFQNIYQQDMNFTSFRPQSDKLQWMTKQFGQRRMLQ</sequence>
<dbReference type="Pfam" id="PF00069">
    <property type="entry name" value="Pkinase"/>
    <property type="match status" value="1"/>
</dbReference>
<keyword evidence="3" id="KW-0808">Transferase</keyword>
<reference evidence="8" key="1">
    <citation type="submission" date="2020-11" db="EMBL/GenBank/DDBJ databases">
        <authorList>
            <person name="Whitehead M."/>
        </authorList>
    </citation>
    <scope>NUCLEOTIDE SEQUENCE</scope>
    <source>
        <strain evidence="8">EGII</strain>
    </source>
</reference>
<gene>
    <name evidence="8" type="ORF">CCAP1982_LOCUS6581</name>
</gene>
<evidence type="ECO:0000256" key="5">
    <source>
        <dbReference type="ARBA" id="ARBA00022777"/>
    </source>
</evidence>
<feature type="domain" description="Protein kinase" evidence="7">
    <location>
        <begin position="1"/>
        <end position="197"/>
    </location>
</feature>
<comment type="caution">
    <text evidence="8">The sequence shown here is derived from an EMBL/GenBank/DDBJ whole genome shotgun (WGS) entry which is preliminary data.</text>
</comment>
<dbReference type="Proteomes" id="UP000606786">
    <property type="component" value="Unassembled WGS sequence"/>
</dbReference>
<dbReference type="GO" id="GO:0005634">
    <property type="term" value="C:nucleus"/>
    <property type="evidence" value="ECO:0007669"/>
    <property type="project" value="TreeGrafter"/>
</dbReference>
<dbReference type="PROSITE" id="PS00108">
    <property type="entry name" value="PROTEIN_KINASE_ST"/>
    <property type="match status" value="1"/>
</dbReference>
<dbReference type="InterPro" id="IPR008271">
    <property type="entry name" value="Ser/Thr_kinase_AS"/>
</dbReference>
<dbReference type="PROSITE" id="PS50011">
    <property type="entry name" value="PROTEIN_KINASE_DOM"/>
    <property type="match status" value="1"/>
</dbReference>
<proteinExistence type="inferred from homology"/>
<keyword evidence="5" id="KW-0418">Kinase</keyword>
<comment type="similarity">
    <text evidence="1">Belongs to the protein kinase superfamily. CMGC Ser/Thr protein kinase family. MNB/DYRK subfamily.</text>
</comment>
<keyword evidence="9" id="KW-1185">Reference proteome</keyword>
<evidence type="ECO:0000256" key="3">
    <source>
        <dbReference type="ARBA" id="ARBA00022679"/>
    </source>
</evidence>
<evidence type="ECO:0000259" key="7">
    <source>
        <dbReference type="PROSITE" id="PS50011"/>
    </source>
</evidence>
<dbReference type="PANTHER" id="PTHR24058">
    <property type="entry name" value="DUAL SPECIFICITY PROTEIN KINASE"/>
    <property type="match status" value="1"/>
</dbReference>
<evidence type="ECO:0000256" key="6">
    <source>
        <dbReference type="ARBA" id="ARBA00022840"/>
    </source>
</evidence>